<keyword evidence="2" id="KW-0677">Repeat</keyword>
<evidence type="ECO:0000256" key="3">
    <source>
        <dbReference type="ARBA" id="ARBA00023239"/>
    </source>
</evidence>
<dbReference type="PANTHER" id="PTHR43308:SF5">
    <property type="entry name" value="S-LAYER PROTEIN _ PEPTIDOGLYCAN ENDO-BETA-N-ACETYLGLUCOSAMINIDASE"/>
    <property type="match status" value="1"/>
</dbReference>
<dbReference type="PANTHER" id="PTHR43308">
    <property type="entry name" value="OUTER MEMBRANE PROTEIN ALPHA-RELATED"/>
    <property type="match status" value="1"/>
</dbReference>
<evidence type="ECO:0000313" key="6">
    <source>
        <dbReference type="Proteomes" id="UP000256329"/>
    </source>
</evidence>
<keyword evidence="3" id="KW-0456">Lyase</keyword>
<dbReference type="OrthoDB" id="1489951at2"/>
<dbReference type="Gene3D" id="3.40.50.1400">
    <property type="match status" value="2"/>
</dbReference>
<dbReference type="SUPFAM" id="SSF53800">
    <property type="entry name" value="Chelatase"/>
    <property type="match status" value="1"/>
</dbReference>
<dbReference type="GO" id="GO:0046872">
    <property type="term" value="F:metal ion binding"/>
    <property type="evidence" value="ECO:0007669"/>
    <property type="project" value="UniProtKB-KW"/>
</dbReference>
<evidence type="ECO:0000256" key="1">
    <source>
        <dbReference type="ARBA" id="ARBA00022723"/>
    </source>
</evidence>
<name>A0A3D8P2R2_9THEO</name>
<evidence type="ECO:0000259" key="4">
    <source>
        <dbReference type="PROSITE" id="PS51272"/>
    </source>
</evidence>
<dbReference type="PROSITE" id="PS51257">
    <property type="entry name" value="PROKAR_LIPOPROTEIN"/>
    <property type="match status" value="1"/>
</dbReference>
<protein>
    <recommendedName>
        <fullName evidence="4">SLH domain-containing protein</fullName>
    </recommendedName>
</protein>
<dbReference type="Pfam" id="PF01903">
    <property type="entry name" value="CbiX"/>
    <property type="match status" value="2"/>
</dbReference>
<feature type="domain" description="SLH" evidence="4">
    <location>
        <begin position="748"/>
        <end position="810"/>
    </location>
</feature>
<dbReference type="InterPro" id="IPR001119">
    <property type="entry name" value="SLH_dom"/>
</dbReference>
<dbReference type="InterPro" id="IPR051465">
    <property type="entry name" value="Cell_Envelope_Struct_Comp"/>
</dbReference>
<sequence>MSFRLLRRLALVQLLVFLASCFFFLPLPKAQAEEPKPGVLVLAHGTNDPKWFTPVWELVYGLQEHLPWPVELGFLEAIEPDIPEAVAKLNHRGVNRIIAVPFFVSSYSNHIEEIKYILGLRKDLPNPEEELERAEPAGELILTRALDDHPLFASLLTRLATSLVRNPEQEVVVLAAHGSDSAEGQEDWRQNLASLGEQMKALSGGKIKEVLYGFIFEGASPSLEETVSRVIYEKGKTALVVPVMISEGYFTGVKIPGILKKFPQDKYRYPGIGQRALLTADREMARLILEWRAANEIQPAPQIGEIKLNLDRAYAFAKKWPCSALAWRVAGIAYSRLLGDQVTKESWQVVSFLPPEAGSRPVFEAVAEKVYYLGNWEEILPSSPTFLITDRATGKTALIHARPELFGGEDFFALRNKVMGGQASPEEQSLLQKRLLLLLENLLTQPEEAFAVRQLDPLQVRKGQELLSFRYPELAWEEGKLCLCRTFLYRGLQEAFAALWSEGVPDQGSFTVETKIGTPCAAELLGQLAGEGHYRQIGPRRPPLPEDFYLRVRDGRGRNVTVKLAEGAIPPEFFALRDRIKQGKATREELVRFNNLRYAAILRLLTDPKALQIEKLEPPAAKFRDLVGHWAEKVVVELAAKGLISGYPDGTFKPDRPVTRAELASLLSRTLSLAPGEEKHLELFADRGEIPSWARGAVAACVREALLQGYPAGELRVFRPDQQVSRVELAVILNRVARSKGLAATFTPLSFRDLYDIPNWALADVQQAAQIGLIVGYPDGTFRPGKPVTRAEAAAMVLRLLEKLPATAQK</sequence>
<dbReference type="RefSeq" id="WP_115793447.1">
    <property type="nucleotide sequence ID" value="NZ_QSLN01000032.1"/>
</dbReference>
<organism evidence="5 6">
    <name type="scientific">Ammonifex thiophilus</name>
    <dbReference type="NCBI Taxonomy" id="444093"/>
    <lineage>
        <taxon>Bacteria</taxon>
        <taxon>Bacillati</taxon>
        <taxon>Bacillota</taxon>
        <taxon>Clostridia</taxon>
        <taxon>Thermoanaerobacterales</taxon>
        <taxon>Thermoanaerobacteraceae</taxon>
        <taxon>Ammonifex</taxon>
    </lineage>
</organism>
<accession>A0A3D8P2R2</accession>
<dbReference type="CDD" id="cd03416">
    <property type="entry name" value="CbiX_SirB_N"/>
    <property type="match status" value="1"/>
</dbReference>
<feature type="domain" description="SLH" evidence="4">
    <location>
        <begin position="684"/>
        <end position="747"/>
    </location>
</feature>
<reference evidence="5 6" key="1">
    <citation type="submission" date="2018-08" db="EMBL/GenBank/DDBJ databases">
        <title>Form III RuBisCO-mediated autotrophy in Thermodesulfobium bacteria.</title>
        <authorList>
            <person name="Toshchakov S.V."/>
            <person name="Kublanov I.V."/>
            <person name="Frolov E."/>
            <person name="Bonch-Osmolovskaya E.A."/>
            <person name="Tourova T.P."/>
            <person name="Chernych N.A."/>
            <person name="Lebedinsky A.V."/>
        </authorList>
    </citation>
    <scope>NUCLEOTIDE SEQUENCE [LARGE SCALE GENOMIC DNA]</scope>
    <source>
        <strain evidence="5 6">SR</strain>
    </source>
</reference>
<dbReference type="AlphaFoldDB" id="A0A3D8P2R2"/>
<evidence type="ECO:0000256" key="2">
    <source>
        <dbReference type="ARBA" id="ARBA00022737"/>
    </source>
</evidence>
<dbReference type="InterPro" id="IPR002762">
    <property type="entry name" value="CbiX-like"/>
</dbReference>
<dbReference type="EMBL" id="QSLN01000032">
    <property type="protein sequence ID" value="RDV80711.1"/>
    <property type="molecule type" value="Genomic_DNA"/>
</dbReference>
<dbReference type="GO" id="GO:0016829">
    <property type="term" value="F:lyase activity"/>
    <property type="evidence" value="ECO:0007669"/>
    <property type="project" value="UniProtKB-KW"/>
</dbReference>
<keyword evidence="6" id="KW-1185">Reference proteome</keyword>
<feature type="domain" description="SLH" evidence="4">
    <location>
        <begin position="618"/>
        <end position="681"/>
    </location>
</feature>
<dbReference type="Proteomes" id="UP000256329">
    <property type="component" value="Unassembled WGS sequence"/>
</dbReference>
<proteinExistence type="predicted"/>
<gene>
    <name evidence="5" type="ORF">DXX99_10585</name>
</gene>
<dbReference type="Pfam" id="PF00395">
    <property type="entry name" value="SLH"/>
    <property type="match status" value="3"/>
</dbReference>
<keyword evidence="1" id="KW-0479">Metal-binding</keyword>
<evidence type="ECO:0000313" key="5">
    <source>
        <dbReference type="EMBL" id="RDV80711.1"/>
    </source>
</evidence>
<dbReference type="PROSITE" id="PS51272">
    <property type="entry name" value="SLH"/>
    <property type="match status" value="3"/>
</dbReference>
<comment type="caution">
    <text evidence="5">The sequence shown here is derived from an EMBL/GenBank/DDBJ whole genome shotgun (WGS) entry which is preliminary data.</text>
</comment>